<dbReference type="RefSeq" id="WP_132876930.1">
    <property type="nucleotide sequence ID" value="NZ_SLXQ01000003.1"/>
</dbReference>
<evidence type="ECO:0000256" key="1">
    <source>
        <dbReference type="SAM" id="MobiDB-lite"/>
    </source>
</evidence>
<feature type="compositionally biased region" description="Low complexity" evidence="1">
    <location>
        <begin position="37"/>
        <end position="55"/>
    </location>
</feature>
<feature type="region of interest" description="Disordered" evidence="1">
    <location>
        <begin position="28"/>
        <end position="56"/>
    </location>
</feature>
<organism evidence="3 4">
    <name type="scientific">Tamaricihabitans halophyticus</name>
    <dbReference type="NCBI Taxonomy" id="1262583"/>
    <lineage>
        <taxon>Bacteria</taxon>
        <taxon>Bacillati</taxon>
        <taxon>Actinomycetota</taxon>
        <taxon>Actinomycetes</taxon>
        <taxon>Pseudonocardiales</taxon>
        <taxon>Pseudonocardiaceae</taxon>
        <taxon>Tamaricihabitans</taxon>
    </lineage>
</organism>
<feature type="signal peptide" evidence="2">
    <location>
        <begin position="1"/>
        <end position="34"/>
    </location>
</feature>
<reference evidence="3 4" key="1">
    <citation type="submission" date="2019-03" db="EMBL/GenBank/DDBJ databases">
        <title>Genomic Encyclopedia of Type Strains, Phase IV (KMG-IV): sequencing the most valuable type-strain genomes for metagenomic binning, comparative biology and taxonomic classification.</title>
        <authorList>
            <person name="Goeker M."/>
        </authorList>
    </citation>
    <scope>NUCLEOTIDE SEQUENCE [LARGE SCALE GENOMIC DNA]</scope>
    <source>
        <strain evidence="3 4">DSM 45765</strain>
    </source>
</reference>
<keyword evidence="4" id="KW-1185">Reference proteome</keyword>
<comment type="caution">
    <text evidence="3">The sequence shown here is derived from an EMBL/GenBank/DDBJ whole genome shotgun (WGS) entry which is preliminary data.</text>
</comment>
<dbReference type="OrthoDB" id="3697047at2"/>
<dbReference type="Pfam" id="PF12079">
    <property type="entry name" value="DUF3558"/>
    <property type="match status" value="1"/>
</dbReference>
<dbReference type="Proteomes" id="UP000294911">
    <property type="component" value="Unassembled WGS sequence"/>
</dbReference>
<evidence type="ECO:0000256" key="2">
    <source>
        <dbReference type="SAM" id="SignalP"/>
    </source>
</evidence>
<evidence type="ECO:0000313" key="4">
    <source>
        <dbReference type="Proteomes" id="UP000294911"/>
    </source>
</evidence>
<protein>
    <submittedName>
        <fullName evidence="3">Uncharacterized protein DUF3558</fullName>
    </submittedName>
</protein>
<accession>A0A4R2QXS3</accession>
<dbReference type="AlphaFoldDB" id="A0A4R2QXS3"/>
<dbReference type="InterPro" id="IPR024520">
    <property type="entry name" value="DUF3558"/>
</dbReference>
<proteinExistence type="predicted"/>
<evidence type="ECO:0000313" key="3">
    <source>
        <dbReference type="EMBL" id="TCP54164.1"/>
    </source>
</evidence>
<gene>
    <name evidence="3" type="ORF">EV191_103205</name>
</gene>
<sequence length="191" mass="19902">MSRVRFGRVWLPVLAVVALGLVGCSEQTPGQASAGDTATQAPGSSTSAAPSESNSGGDPLAEFDYCTLLSDGDLDQLELRAGAPADATDRPNCRWKTKQAAGGYVIGVVYLDNTGVDEIPNADDEPVPTTVGEHEGVKFRSAAGGNSVIALEITDSSYVRILATTSLGVEKQDALAEQYAQLFEQRLPEGG</sequence>
<name>A0A4R2QXS3_9PSEU</name>
<feature type="chain" id="PRO_5020965170" evidence="2">
    <location>
        <begin position="35"/>
        <end position="191"/>
    </location>
</feature>
<dbReference type="EMBL" id="SLXQ01000003">
    <property type="protein sequence ID" value="TCP54164.1"/>
    <property type="molecule type" value="Genomic_DNA"/>
</dbReference>
<dbReference type="PROSITE" id="PS51257">
    <property type="entry name" value="PROKAR_LIPOPROTEIN"/>
    <property type="match status" value="1"/>
</dbReference>
<keyword evidence="2" id="KW-0732">Signal</keyword>